<proteinExistence type="predicted"/>
<reference evidence="1 2" key="1">
    <citation type="submission" date="2016-05" db="EMBL/GenBank/DDBJ databases">
        <title>Comparative analysis of secretome profiles of manganese(II)-oxidizing ascomycete fungi.</title>
        <authorList>
            <consortium name="DOE Joint Genome Institute"/>
            <person name="Zeiner C.A."/>
            <person name="Purvine S.O."/>
            <person name="Zink E.M."/>
            <person name="Wu S."/>
            <person name="Pasa-Tolic L."/>
            <person name="Chaput D.L."/>
            <person name="Haridas S."/>
            <person name="Grigoriev I.V."/>
            <person name="Santelli C.M."/>
            <person name="Hansel C.M."/>
        </authorList>
    </citation>
    <scope>NUCLEOTIDE SEQUENCE [LARGE SCALE GENOMIC DNA]</scope>
    <source>
        <strain evidence="1 2">AP3s5-JAC2a</strain>
    </source>
</reference>
<evidence type="ECO:0000313" key="2">
    <source>
        <dbReference type="Proteomes" id="UP000077069"/>
    </source>
</evidence>
<keyword evidence="2" id="KW-1185">Reference proteome</keyword>
<dbReference type="InParanoid" id="A0A177CU28"/>
<protein>
    <submittedName>
        <fullName evidence="1">Uncharacterized protein</fullName>
    </submittedName>
</protein>
<name>A0A177CU28_9PLEO</name>
<dbReference type="RefSeq" id="XP_018040634.1">
    <property type="nucleotide sequence ID" value="XM_018186418.1"/>
</dbReference>
<sequence>MRDGYIAIDVPPRTPRAPKCLNSHVHSRRQQSIMWRLAPVADRLARLHRRGAHGESQPGPRAARSAPLQGSCGLEMVCISRSPARLPRVTSGLRHIFRLRRRVVVPQLPRSECATAVTARRFKGCWAVGIHHSVKG</sequence>
<evidence type="ECO:0000313" key="1">
    <source>
        <dbReference type="EMBL" id="OAG10269.1"/>
    </source>
</evidence>
<dbReference type="Proteomes" id="UP000077069">
    <property type="component" value="Unassembled WGS sequence"/>
</dbReference>
<dbReference type="AlphaFoldDB" id="A0A177CU28"/>
<gene>
    <name evidence="1" type="ORF">CC84DRAFT_476135</name>
</gene>
<accession>A0A177CU28</accession>
<dbReference type="GeneID" id="28769904"/>
<dbReference type="EMBL" id="KV441549">
    <property type="protein sequence ID" value="OAG10269.1"/>
    <property type="molecule type" value="Genomic_DNA"/>
</dbReference>
<organism evidence="1 2">
    <name type="scientific">Paraphaeosphaeria sporulosa</name>
    <dbReference type="NCBI Taxonomy" id="1460663"/>
    <lineage>
        <taxon>Eukaryota</taxon>
        <taxon>Fungi</taxon>
        <taxon>Dikarya</taxon>
        <taxon>Ascomycota</taxon>
        <taxon>Pezizomycotina</taxon>
        <taxon>Dothideomycetes</taxon>
        <taxon>Pleosporomycetidae</taxon>
        <taxon>Pleosporales</taxon>
        <taxon>Massarineae</taxon>
        <taxon>Didymosphaeriaceae</taxon>
        <taxon>Paraphaeosphaeria</taxon>
    </lineage>
</organism>